<sequence length="182" mass="20802">MYVWSKGHLANIFLTCLGDRTEMAHSIEARTPFLDHHLTEYISGLPPSMKIRYEAGRNGEDSRFVEKYILREAAKPFITKELYERRKHPYSAPTTYPEGGPLHKLFKRLLTRAKVEQLGFVEWAKADGLVERAFAGNEPSAMRVALCVAQWVVIAERFSIGRVEPPKSWKEQQRLANGIAKS</sequence>
<organism evidence="1 2">
    <name type="scientific">Coniosporium uncinatum</name>
    <dbReference type="NCBI Taxonomy" id="93489"/>
    <lineage>
        <taxon>Eukaryota</taxon>
        <taxon>Fungi</taxon>
        <taxon>Dikarya</taxon>
        <taxon>Ascomycota</taxon>
        <taxon>Pezizomycotina</taxon>
        <taxon>Dothideomycetes</taxon>
        <taxon>Dothideomycetes incertae sedis</taxon>
        <taxon>Coniosporium</taxon>
    </lineage>
</organism>
<protein>
    <submittedName>
        <fullName evidence="1">Uncharacterized protein</fullName>
    </submittedName>
</protein>
<keyword evidence="2" id="KW-1185">Reference proteome</keyword>
<evidence type="ECO:0000313" key="2">
    <source>
        <dbReference type="Proteomes" id="UP001186974"/>
    </source>
</evidence>
<dbReference type="Proteomes" id="UP001186974">
    <property type="component" value="Unassembled WGS sequence"/>
</dbReference>
<dbReference type="EMBL" id="JAWDJW010010684">
    <property type="protein sequence ID" value="KAK3045406.1"/>
    <property type="molecule type" value="Genomic_DNA"/>
</dbReference>
<comment type="caution">
    <text evidence="1">The sequence shown here is derived from an EMBL/GenBank/DDBJ whole genome shotgun (WGS) entry which is preliminary data.</text>
</comment>
<proteinExistence type="predicted"/>
<reference evidence="1" key="1">
    <citation type="submission" date="2024-09" db="EMBL/GenBank/DDBJ databases">
        <title>Black Yeasts Isolated from many extreme environments.</title>
        <authorList>
            <person name="Coleine C."/>
            <person name="Stajich J.E."/>
            <person name="Selbmann L."/>
        </authorList>
    </citation>
    <scope>NUCLEOTIDE SEQUENCE</scope>
    <source>
        <strain evidence="1">CCFEE 5737</strain>
    </source>
</reference>
<accession>A0ACC3CVW6</accession>
<evidence type="ECO:0000313" key="1">
    <source>
        <dbReference type="EMBL" id="KAK3045406.1"/>
    </source>
</evidence>
<name>A0ACC3CVW6_9PEZI</name>
<gene>
    <name evidence="1" type="ORF">LTS18_013878</name>
</gene>